<keyword evidence="1" id="KW-0472">Membrane</keyword>
<dbReference type="AlphaFoldDB" id="X0UY91"/>
<proteinExistence type="predicted"/>
<keyword evidence="1" id="KW-1133">Transmembrane helix</keyword>
<evidence type="ECO:0000256" key="1">
    <source>
        <dbReference type="SAM" id="Phobius"/>
    </source>
</evidence>
<gene>
    <name evidence="2" type="ORF">S01H1_25938</name>
</gene>
<sequence length="36" mass="4337">MTEELEKREKKVLDFFKTKTQWIYGIILALIIYFGA</sequence>
<reference evidence="2" key="1">
    <citation type="journal article" date="2014" name="Front. Microbiol.">
        <title>High frequency of phylogenetically diverse reductive dehalogenase-homologous genes in deep subseafloor sedimentary metagenomes.</title>
        <authorList>
            <person name="Kawai M."/>
            <person name="Futagami T."/>
            <person name="Toyoda A."/>
            <person name="Takaki Y."/>
            <person name="Nishi S."/>
            <person name="Hori S."/>
            <person name="Arai W."/>
            <person name="Tsubouchi T."/>
            <person name="Morono Y."/>
            <person name="Uchiyama I."/>
            <person name="Ito T."/>
            <person name="Fujiyama A."/>
            <person name="Inagaki F."/>
            <person name="Takami H."/>
        </authorList>
    </citation>
    <scope>NUCLEOTIDE SEQUENCE</scope>
    <source>
        <strain evidence="2">Expedition CK06-06</strain>
    </source>
</reference>
<keyword evidence="1" id="KW-0812">Transmembrane</keyword>
<organism evidence="2">
    <name type="scientific">marine sediment metagenome</name>
    <dbReference type="NCBI Taxonomy" id="412755"/>
    <lineage>
        <taxon>unclassified sequences</taxon>
        <taxon>metagenomes</taxon>
        <taxon>ecological metagenomes</taxon>
    </lineage>
</organism>
<accession>X0UY91</accession>
<dbReference type="EMBL" id="BARS01015701">
    <property type="protein sequence ID" value="GAF93400.1"/>
    <property type="molecule type" value="Genomic_DNA"/>
</dbReference>
<comment type="caution">
    <text evidence="2">The sequence shown here is derived from an EMBL/GenBank/DDBJ whole genome shotgun (WGS) entry which is preliminary data.</text>
</comment>
<protein>
    <submittedName>
        <fullName evidence="2">Uncharacterized protein</fullName>
    </submittedName>
</protein>
<feature type="non-terminal residue" evidence="2">
    <location>
        <position position="36"/>
    </location>
</feature>
<evidence type="ECO:0000313" key="2">
    <source>
        <dbReference type="EMBL" id="GAF93400.1"/>
    </source>
</evidence>
<name>X0UY91_9ZZZZ</name>
<feature type="transmembrane region" description="Helical" evidence="1">
    <location>
        <begin position="20"/>
        <end position="35"/>
    </location>
</feature>